<dbReference type="SUPFAM" id="SSF47384">
    <property type="entry name" value="Homodimeric domain of signal transducing histidine kinase"/>
    <property type="match status" value="1"/>
</dbReference>
<keyword evidence="3" id="KW-0597">Phosphoprotein</keyword>
<dbReference type="PROSITE" id="PS50109">
    <property type="entry name" value="HIS_KIN"/>
    <property type="match status" value="1"/>
</dbReference>
<evidence type="ECO:0000256" key="3">
    <source>
        <dbReference type="ARBA" id="ARBA00022553"/>
    </source>
</evidence>
<evidence type="ECO:0000256" key="5">
    <source>
        <dbReference type="ARBA" id="ARBA00022777"/>
    </source>
</evidence>
<dbReference type="CDD" id="cd00082">
    <property type="entry name" value="HisKA"/>
    <property type="match status" value="1"/>
</dbReference>
<dbReference type="Pfam" id="PF02518">
    <property type="entry name" value="HATPase_c"/>
    <property type="match status" value="1"/>
</dbReference>
<dbReference type="InterPro" id="IPR036890">
    <property type="entry name" value="HATPase_C_sf"/>
</dbReference>
<organism evidence="7 8">
    <name type="scientific">Dawidia cretensis</name>
    <dbReference type="NCBI Taxonomy" id="2782350"/>
    <lineage>
        <taxon>Bacteria</taxon>
        <taxon>Pseudomonadati</taxon>
        <taxon>Bacteroidota</taxon>
        <taxon>Cytophagia</taxon>
        <taxon>Cytophagales</taxon>
        <taxon>Chryseotaleaceae</taxon>
        <taxon>Dawidia</taxon>
    </lineage>
</organism>
<evidence type="ECO:0000313" key="7">
    <source>
        <dbReference type="EMBL" id="MBT1710351.1"/>
    </source>
</evidence>
<evidence type="ECO:0000259" key="6">
    <source>
        <dbReference type="PROSITE" id="PS50109"/>
    </source>
</evidence>
<keyword evidence="5 7" id="KW-0418">Kinase</keyword>
<keyword evidence="8" id="KW-1185">Reference proteome</keyword>
<comment type="caution">
    <text evidence="7">The sequence shown here is derived from an EMBL/GenBank/DDBJ whole genome shotgun (WGS) entry which is preliminary data.</text>
</comment>
<dbReference type="InterPro" id="IPR036097">
    <property type="entry name" value="HisK_dim/P_sf"/>
</dbReference>
<feature type="domain" description="Histidine kinase" evidence="6">
    <location>
        <begin position="294"/>
        <end position="506"/>
    </location>
</feature>
<dbReference type="PANTHER" id="PTHR43304:SF1">
    <property type="entry name" value="PAC DOMAIN-CONTAINING PROTEIN"/>
    <property type="match status" value="1"/>
</dbReference>
<proteinExistence type="predicted"/>
<dbReference type="InterPro" id="IPR003661">
    <property type="entry name" value="HisK_dim/P_dom"/>
</dbReference>
<dbReference type="AlphaFoldDB" id="A0AAP2GR39"/>
<gene>
    <name evidence="7" type="ORF">KK062_19040</name>
</gene>
<evidence type="ECO:0000256" key="2">
    <source>
        <dbReference type="ARBA" id="ARBA00012438"/>
    </source>
</evidence>
<dbReference type="Proteomes" id="UP001319080">
    <property type="component" value="Unassembled WGS sequence"/>
</dbReference>
<dbReference type="InterPro" id="IPR004358">
    <property type="entry name" value="Sig_transdc_His_kin-like_C"/>
</dbReference>
<dbReference type="Gene3D" id="3.30.565.10">
    <property type="entry name" value="Histidine kinase-like ATPase, C-terminal domain"/>
    <property type="match status" value="1"/>
</dbReference>
<evidence type="ECO:0000256" key="4">
    <source>
        <dbReference type="ARBA" id="ARBA00022679"/>
    </source>
</evidence>
<dbReference type="SMART" id="SM00387">
    <property type="entry name" value="HATPase_c"/>
    <property type="match status" value="1"/>
</dbReference>
<dbReference type="PRINTS" id="PR00344">
    <property type="entry name" value="BCTRLSENSOR"/>
</dbReference>
<dbReference type="SUPFAM" id="SSF55874">
    <property type="entry name" value="ATPase domain of HSP90 chaperone/DNA topoisomerase II/histidine kinase"/>
    <property type="match status" value="1"/>
</dbReference>
<accession>A0AAP2GR39</accession>
<dbReference type="InterPro" id="IPR005467">
    <property type="entry name" value="His_kinase_dom"/>
</dbReference>
<dbReference type="EC" id="2.7.13.3" evidence="2"/>
<dbReference type="Gene3D" id="1.10.287.130">
    <property type="match status" value="1"/>
</dbReference>
<comment type="catalytic activity">
    <reaction evidence="1">
        <text>ATP + protein L-histidine = ADP + protein N-phospho-L-histidine.</text>
        <dbReference type="EC" id="2.7.13.3"/>
    </reaction>
</comment>
<name>A0AAP2GR39_9BACT</name>
<dbReference type="RefSeq" id="WP_254085927.1">
    <property type="nucleotide sequence ID" value="NZ_JAHESE010000021.1"/>
</dbReference>
<dbReference type="InterPro" id="IPR052162">
    <property type="entry name" value="Sensor_kinase/Photoreceptor"/>
</dbReference>
<dbReference type="EMBL" id="JAHESE010000021">
    <property type="protein sequence ID" value="MBT1710351.1"/>
    <property type="molecule type" value="Genomic_DNA"/>
</dbReference>
<dbReference type="Pfam" id="PF00512">
    <property type="entry name" value="HisKA"/>
    <property type="match status" value="1"/>
</dbReference>
<dbReference type="InterPro" id="IPR003594">
    <property type="entry name" value="HATPase_dom"/>
</dbReference>
<sequence>MGVNTRIYLAVAAIALLLVLDITFTQHNNTILHESLALQAETEHVKLYYDHIGRMVIQATDLGLRGYALVPEDRLGAPMSHALAWKDSIFDNVEVPLKKMHYDMAQFHTLRDSINAYVAFTFYMRQLVDEGRRDEFTKLFLEDRGATLWFQYEQCEKNIEAFADLVHTREHNRYEAALTRNLRLQILLFILCVPTLLYTAWRTIQSFMLGEKLRETEASRNAMLVDQNMMLERQVMVRTRELAAQNEEIIAQSEEIATHRDRLEDEVRTRTHALEQNNRELIDQNHQLEQFSFIAAHNLRAPLARIMGIAMLLEITDDKEEQNALREQILTSANDLDEVIKDLNVILELRRNTGNFSLIDLHTSLDRAEKMLARELEQTQARLVYDFTAAPQLYAVAPYIDSILFNLVSNAIKYRSPERTPAIHLRAVHQDDMIVLTVADNGLGVDLQKHGKDIFNLYKRFHRKIDGKGLGLYLVRSQVSSMGGKIEVESTPGQGTTFKIFLKNSQSTL</sequence>
<dbReference type="PANTHER" id="PTHR43304">
    <property type="entry name" value="PHYTOCHROME-LIKE PROTEIN CPH1"/>
    <property type="match status" value="1"/>
</dbReference>
<evidence type="ECO:0000313" key="8">
    <source>
        <dbReference type="Proteomes" id="UP001319080"/>
    </source>
</evidence>
<reference evidence="7 8" key="1">
    <citation type="submission" date="2021-05" db="EMBL/GenBank/DDBJ databases">
        <title>A Polyphasic approach of four new species of the genus Ohtaekwangia: Ohtaekwangia histidinii sp. nov., Ohtaekwangia cretensis sp. nov., Ohtaekwangia indiensis sp. nov., Ohtaekwangia reichenbachii sp. nov. from diverse environment.</title>
        <authorList>
            <person name="Octaviana S."/>
        </authorList>
    </citation>
    <scope>NUCLEOTIDE SEQUENCE [LARGE SCALE GENOMIC DNA]</scope>
    <source>
        <strain evidence="7 8">PWU5</strain>
    </source>
</reference>
<dbReference type="GO" id="GO:0000155">
    <property type="term" value="F:phosphorelay sensor kinase activity"/>
    <property type="evidence" value="ECO:0007669"/>
    <property type="project" value="InterPro"/>
</dbReference>
<evidence type="ECO:0000256" key="1">
    <source>
        <dbReference type="ARBA" id="ARBA00000085"/>
    </source>
</evidence>
<keyword evidence="4" id="KW-0808">Transferase</keyword>
<protein>
    <recommendedName>
        <fullName evidence="2">histidine kinase</fullName>
        <ecNumber evidence="2">2.7.13.3</ecNumber>
    </recommendedName>
</protein>